<evidence type="ECO:0008006" key="5">
    <source>
        <dbReference type="Google" id="ProtNLM"/>
    </source>
</evidence>
<evidence type="ECO:0000313" key="4">
    <source>
        <dbReference type="Proteomes" id="UP000557392"/>
    </source>
</evidence>
<comment type="caution">
    <text evidence="3">The sequence shown here is derived from an EMBL/GenBank/DDBJ whole genome shotgun (WGS) entry which is preliminary data.</text>
</comment>
<name>A0A7W6JTV9_9SPHN</name>
<feature type="compositionally biased region" description="Basic and acidic residues" evidence="1">
    <location>
        <begin position="63"/>
        <end position="84"/>
    </location>
</feature>
<keyword evidence="2" id="KW-0732">Signal</keyword>
<feature type="signal peptide" evidence="2">
    <location>
        <begin position="1"/>
        <end position="24"/>
    </location>
</feature>
<feature type="region of interest" description="Disordered" evidence="1">
    <location>
        <begin position="63"/>
        <end position="94"/>
    </location>
</feature>
<proteinExistence type="predicted"/>
<organism evidence="3 4">
    <name type="scientific">Sphingomonas kyeonggiensis</name>
    <dbReference type="NCBI Taxonomy" id="1268553"/>
    <lineage>
        <taxon>Bacteria</taxon>
        <taxon>Pseudomonadati</taxon>
        <taxon>Pseudomonadota</taxon>
        <taxon>Alphaproteobacteria</taxon>
        <taxon>Sphingomonadales</taxon>
        <taxon>Sphingomonadaceae</taxon>
        <taxon>Sphingomonas</taxon>
    </lineage>
</organism>
<gene>
    <name evidence="3" type="ORF">GGR46_003032</name>
</gene>
<sequence>MIVSRNIQIILSAAWFFVNQPALAAHPAAEQEASTAFRDICATGPLTPAAVFDRAAAHGWRKTGDKLPKDFDRSTQRMSPDRRSPLLLSASSETSNGERRDICAIAIGSPVRGLESTLETWLGFRPYFAMGRSATFMAIRSGDSWRSGNELSQSDFEEAKSRGEFYTIIVGDRGKPQSNESYPAQVILMRVQPTG</sequence>
<dbReference type="EMBL" id="JACIEH010000002">
    <property type="protein sequence ID" value="MBB4099468.1"/>
    <property type="molecule type" value="Genomic_DNA"/>
</dbReference>
<keyword evidence="4" id="KW-1185">Reference proteome</keyword>
<evidence type="ECO:0000313" key="3">
    <source>
        <dbReference type="EMBL" id="MBB4099468.1"/>
    </source>
</evidence>
<dbReference type="AlphaFoldDB" id="A0A7W6JTV9"/>
<reference evidence="3 4" key="1">
    <citation type="submission" date="2020-08" db="EMBL/GenBank/DDBJ databases">
        <title>Genomic Encyclopedia of Type Strains, Phase IV (KMG-IV): sequencing the most valuable type-strain genomes for metagenomic binning, comparative biology and taxonomic classification.</title>
        <authorList>
            <person name="Goeker M."/>
        </authorList>
    </citation>
    <scope>NUCLEOTIDE SEQUENCE [LARGE SCALE GENOMIC DNA]</scope>
    <source>
        <strain evidence="3 4">DSM 101806</strain>
    </source>
</reference>
<dbReference type="Proteomes" id="UP000557392">
    <property type="component" value="Unassembled WGS sequence"/>
</dbReference>
<feature type="chain" id="PRO_5030753403" description="DUF4893 domain-containing protein" evidence="2">
    <location>
        <begin position="25"/>
        <end position="195"/>
    </location>
</feature>
<evidence type="ECO:0000256" key="1">
    <source>
        <dbReference type="SAM" id="MobiDB-lite"/>
    </source>
</evidence>
<evidence type="ECO:0000256" key="2">
    <source>
        <dbReference type="SAM" id="SignalP"/>
    </source>
</evidence>
<protein>
    <recommendedName>
        <fullName evidence="5">DUF4893 domain-containing protein</fullName>
    </recommendedName>
</protein>
<accession>A0A7W6JTV9</accession>
<dbReference type="RefSeq" id="WP_183998734.1">
    <property type="nucleotide sequence ID" value="NZ_JACIEH010000002.1"/>
</dbReference>